<dbReference type="Proteomes" id="UP000557717">
    <property type="component" value="Unassembled WGS sequence"/>
</dbReference>
<comment type="caution">
    <text evidence="1">The sequence shown here is derived from an EMBL/GenBank/DDBJ whole genome shotgun (WGS) entry which is preliminary data.</text>
</comment>
<evidence type="ECO:0000313" key="1">
    <source>
        <dbReference type="EMBL" id="MBB5351250.1"/>
    </source>
</evidence>
<evidence type="ECO:0000313" key="2">
    <source>
        <dbReference type="Proteomes" id="UP000557717"/>
    </source>
</evidence>
<dbReference type="AlphaFoldDB" id="A0A840VBD7"/>
<keyword evidence="2" id="KW-1185">Reference proteome</keyword>
<name>A0A840VBD7_9BACT</name>
<protein>
    <recommendedName>
        <fullName evidence="3">DUF4861 domain-containing protein</fullName>
    </recommendedName>
</protein>
<dbReference type="InterPro" id="IPR032342">
    <property type="entry name" value="DUF4861"/>
</dbReference>
<evidence type="ECO:0008006" key="3">
    <source>
        <dbReference type="Google" id="ProtNLM"/>
    </source>
</evidence>
<proteinExistence type="predicted"/>
<dbReference type="EMBL" id="JACHFD010000006">
    <property type="protein sequence ID" value="MBB5351250.1"/>
    <property type="molecule type" value="Genomic_DNA"/>
</dbReference>
<sequence length="393" mass="43730">MITLSTMNPNSLFLSCLLLTGASKGGELQLQATNPLAIARSRETLELTAAQLAPLATEDLRKIHIRDTSGQEILCQAVDSDFDPYHTPDRVVFQADFAPSETLSFTISSGPKQTFQKKDFRVFGRFNRERFDDFAWENDRIAHRTYGQALETWDGEPLISSTIDIWSKRTEKPIINDWYLADDYHADHGEGADFYSAGLSRGCGALGIWASDRLWTSRNFTASRVLANGPIRLIFELDYEPWRIGGTAVSEVKRVTLDAGSQLNHFQSTFHSLTRPDQPVELTVGIGLRKTPGDTAATDSAKGWLSQWEPVSGKNGMQGLAVWLDPETLTGQAEDELNRLVLAKLPSDGTLNYWSGFAWDRAGIITDFAAWQTYLKNFAAFQQSPIEVTLTAP</sequence>
<dbReference type="Pfam" id="PF16153">
    <property type="entry name" value="DUF4861"/>
    <property type="match status" value="1"/>
</dbReference>
<accession>A0A840VBD7</accession>
<reference evidence="1 2" key="1">
    <citation type="submission" date="2020-08" db="EMBL/GenBank/DDBJ databases">
        <title>Genomic Encyclopedia of Type Strains, Phase IV (KMG-IV): sequencing the most valuable type-strain genomes for metagenomic binning, comparative biology and taxonomic classification.</title>
        <authorList>
            <person name="Goeker M."/>
        </authorList>
    </citation>
    <scope>NUCLEOTIDE SEQUENCE [LARGE SCALE GENOMIC DNA]</scope>
    <source>
        <strain evidence="1 2">YC6886</strain>
    </source>
</reference>
<dbReference type="RefSeq" id="WP_184017265.1">
    <property type="nucleotide sequence ID" value="NZ_JACHFD010000006.1"/>
</dbReference>
<organism evidence="1 2">
    <name type="scientific">Haloferula luteola</name>
    <dbReference type="NCBI Taxonomy" id="595692"/>
    <lineage>
        <taxon>Bacteria</taxon>
        <taxon>Pseudomonadati</taxon>
        <taxon>Verrucomicrobiota</taxon>
        <taxon>Verrucomicrobiia</taxon>
        <taxon>Verrucomicrobiales</taxon>
        <taxon>Verrucomicrobiaceae</taxon>
        <taxon>Haloferula</taxon>
    </lineage>
</organism>
<gene>
    <name evidence="1" type="ORF">HNR46_001486</name>
</gene>